<dbReference type="PANTHER" id="PTHR36507">
    <property type="entry name" value="BLL1555 PROTEIN"/>
    <property type="match status" value="1"/>
</dbReference>
<evidence type="ECO:0000256" key="2">
    <source>
        <dbReference type="ARBA" id="ARBA00023008"/>
    </source>
</evidence>
<dbReference type="Proteomes" id="UP000177371">
    <property type="component" value="Unassembled WGS sequence"/>
</dbReference>
<evidence type="ECO:0000313" key="4">
    <source>
        <dbReference type="EMBL" id="OGC51932.1"/>
    </source>
</evidence>
<dbReference type="SUPFAM" id="SSF49503">
    <property type="entry name" value="Cupredoxins"/>
    <property type="match status" value="1"/>
</dbReference>
<name>A0A1F4V3Z3_UNCKA</name>
<dbReference type="EMBL" id="MEUT01000008">
    <property type="protein sequence ID" value="OGC51932.1"/>
    <property type="molecule type" value="Genomic_DNA"/>
</dbReference>
<organism evidence="4 5">
    <name type="scientific">candidate division WWE3 bacterium RBG_16_37_10</name>
    <dbReference type="NCBI Taxonomy" id="1802610"/>
    <lineage>
        <taxon>Bacteria</taxon>
        <taxon>Katanobacteria</taxon>
    </lineage>
</organism>
<dbReference type="AlphaFoldDB" id="A0A1F4V3Z3"/>
<evidence type="ECO:0000256" key="1">
    <source>
        <dbReference type="ARBA" id="ARBA00022723"/>
    </source>
</evidence>
<sequence length="78" mass="8458">MKNFKHSPNRLTIKAGATVSVTNRDIVGHTVTSDTAGIFDTGLIGKDETKTFLAPETPGEYKYHCTPHPNMTGVLVVE</sequence>
<protein>
    <recommendedName>
        <fullName evidence="3">EfeO-type cupredoxin-like domain-containing protein</fullName>
    </recommendedName>
</protein>
<comment type="caution">
    <text evidence="4">The sequence shown here is derived from an EMBL/GenBank/DDBJ whole genome shotgun (WGS) entry which is preliminary data.</text>
</comment>
<keyword evidence="2" id="KW-0186">Copper</keyword>
<feature type="domain" description="EfeO-type cupredoxin-like" evidence="3">
    <location>
        <begin position="2"/>
        <end position="77"/>
    </location>
</feature>
<dbReference type="InterPro" id="IPR052721">
    <property type="entry name" value="ET_Amicyanin"/>
</dbReference>
<dbReference type="InterPro" id="IPR028096">
    <property type="entry name" value="EfeO_Cupredoxin"/>
</dbReference>
<keyword evidence="1" id="KW-0479">Metal-binding</keyword>
<dbReference type="Pfam" id="PF13473">
    <property type="entry name" value="Cupredoxin_1"/>
    <property type="match status" value="1"/>
</dbReference>
<dbReference type="GO" id="GO:0046872">
    <property type="term" value="F:metal ion binding"/>
    <property type="evidence" value="ECO:0007669"/>
    <property type="project" value="UniProtKB-KW"/>
</dbReference>
<reference evidence="4 5" key="1">
    <citation type="journal article" date="2016" name="Nat. Commun.">
        <title>Thousands of microbial genomes shed light on interconnected biogeochemical processes in an aquifer system.</title>
        <authorList>
            <person name="Anantharaman K."/>
            <person name="Brown C.T."/>
            <person name="Hug L.A."/>
            <person name="Sharon I."/>
            <person name="Castelle C.J."/>
            <person name="Probst A.J."/>
            <person name="Thomas B.C."/>
            <person name="Singh A."/>
            <person name="Wilkins M.J."/>
            <person name="Karaoz U."/>
            <person name="Brodie E.L."/>
            <person name="Williams K.H."/>
            <person name="Hubbard S.S."/>
            <person name="Banfield J.F."/>
        </authorList>
    </citation>
    <scope>NUCLEOTIDE SEQUENCE [LARGE SCALE GENOMIC DNA]</scope>
</reference>
<accession>A0A1F4V3Z3</accession>
<dbReference type="InterPro" id="IPR028871">
    <property type="entry name" value="BlueCu_1_BS"/>
</dbReference>
<proteinExistence type="predicted"/>
<dbReference type="Gene3D" id="2.60.40.420">
    <property type="entry name" value="Cupredoxins - blue copper proteins"/>
    <property type="match status" value="1"/>
</dbReference>
<evidence type="ECO:0000259" key="3">
    <source>
        <dbReference type="Pfam" id="PF13473"/>
    </source>
</evidence>
<dbReference type="PANTHER" id="PTHR36507:SF1">
    <property type="entry name" value="BLL1555 PROTEIN"/>
    <property type="match status" value="1"/>
</dbReference>
<dbReference type="PROSITE" id="PS00196">
    <property type="entry name" value="COPPER_BLUE"/>
    <property type="match status" value="1"/>
</dbReference>
<gene>
    <name evidence="4" type="ORF">A2W32_01445</name>
</gene>
<evidence type="ECO:0000313" key="5">
    <source>
        <dbReference type="Proteomes" id="UP000177371"/>
    </source>
</evidence>
<dbReference type="InterPro" id="IPR008972">
    <property type="entry name" value="Cupredoxin"/>
</dbReference>
<dbReference type="STRING" id="1802610.A2W32_01445"/>